<evidence type="ECO:0000256" key="6">
    <source>
        <dbReference type="ARBA" id="ARBA00023163"/>
    </source>
</evidence>
<evidence type="ECO:0000256" key="7">
    <source>
        <dbReference type="HAMAP-Rule" id="MF_01008"/>
    </source>
</evidence>
<dbReference type="InterPro" id="IPR038619">
    <property type="entry name" value="MraZ_sf"/>
</dbReference>
<keyword evidence="4 7" id="KW-0805">Transcription regulation</keyword>
<gene>
    <name evidence="7" type="primary">mraZ</name>
    <name evidence="10" type="ORF">DDE20_02425</name>
</gene>
<keyword evidence="3" id="KW-0677">Repeat</keyword>
<protein>
    <recommendedName>
        <fullName evidence="1 7">Transcriptional regulator MraZ</fullName>
    </recommendedName>
</protein>
<evidence type="ECO:0000259" key="9">
    <source>
        <dbReference type="PROSITE" id="PS51740"/>
    </source>
</evidence>
<dbReference type="CDD" id="cd16320">
    <property type="entry name" value="MraZ_N"/>
    <property type="match status" value="1"/>
</dbReference>
<evidence type="ECO:0000256" key="4">
    <source>
        <dbReference type="ARBA" id="ARBA00023015"/>
    </source>
</evidence>
<dbReference type="PANTHER" id="PTHR34701:SF1">
    <property type="entry name" value="TRANSCRIPTIONAL REGULATOR MRAZ"/>
    <property type="match status" value="1"/>
</dbReference>
<accession>A0A2T8HYA2</accession>
<keyword evidence="11" id="KW-1185">Reference proteome</keyword>
<dbReference type="GO" id="GO:0000976">
    <property type="term" value="F:transcription cis-regulatory region binding"/>
    <property type="evidence" value="ECO:0007669"/>
    <property type="project" value="TreeGrafter"/>
</dbReference>
<dbReference type="CDD" id="cd16321">
    <property type="entry name" value="MraZ_C"/>
    <property type="match status" value="1"/>
</dbReference>
<dbReference type="RefSeq" id="WP_116556835.1">
    <property type="nucleotide sequence ID" value="NZ_JBLWXM010000004.1"/>
</dbReference>
<dbReference type="Gene3D" id="3.40.1550.20">
    <property type="entry name" value="Transcriptional regulator MraZ domain"/>
    <property type="match status" value="1"/>
</dbReference>
<dbReference type="InterPro" id="IPR037914">
    <property type="entry name" value="SpoVT-AbrB_sf"/>
</dbReference>
<dbReference type="GO" id="GO:2000143">
    <property type="term" value="P:negative regulation of DNA-templated transcription initiation"/>
    <property type="evidence" value="ECO:0007669"/>
    <property type="project" value="TreeGrafter"/>
</dbReference>
<organism evidence="10 11">
    <name type="scientific">Pararhodobacter oceanensis</name>
    <dbReference type="NCBI Taxonomy" id="2172121"/>
    <lineage>
        <taxon>Bacteria</taxon>
        <taxon>Pseudomonadati</taxon>
        <taxon>Pseudomonadota</taxon>
        <taxon>Alphaproteobacteria</taxon>
        <taxon>Rhodobacterales</taxon>
        <taxon>Paracoccaceae</taxon>
        <taxon>Pararhodobacter</taxon>
    </lineage>
</organism>
<feature type="domain" description="SpoVT-AbrB" evidence="9">
    <location>
        <begin position="97"/>
        <end position="140"/>
    </location>
</feature>
<dbReference type="InterPro" id="IPR007159">
    <property type="entry name" value="SpoVT-AbrB_dom"/>
</dbReference>
<evidence type="ECO:0000313" key="11">
    <source>
        <dbReference type="Proteomes" id="UP000245911"/>
    </source>
</evidence>
<dbReference type="InterPro" id="IPR003444">
    <property type="entry name" value="MraZ"/>
</dbReference>
<dbReference type="GO" id="GO:0009295">
    <property type="term" value="C:nucleoid"/>
    <property type="evidence" value="ECO:0007669"/>
    <property type="project" value="UniProtKB-SubCell"/>
</dbReference>
<dbReference type="OrthoDB" id="9807753at2"/>
<sequence length="172" mass="20354">MRRKTVARRFRSESEQTVDSKGRVSVPAPFRRVIEACDPNWSEGQRPNLVIVYGFESHNFLECYTMEAIELIDRRIERMKKGSKERKMLERWYHGHSMDAQVVEDGRIVLPQKLRKKLDLENKAFFIAAGDHFQIWKPETYATEELAREEEWLAQQDEDFDPTILLPDLPED</sequence>
<evidence type="ECO:0000256" key="2">
    <source>
        <dbReference type="ARBA" id="ARBA00022490"/>
    </source>
</evidence>
<dbReference type="GO" id="GO:0003700">
    <property type="term" value="F:DNA-binding transcription factor activity"/>
    <property type="evidence" value="ECO:0007669"/>
    <property type="project" value="UniProtKB-UniRule"/>
</dbReference>
<dbReference type="NCBIfam" id="NF001476">
    <property type="entry name" value="PRK00326.2-2"/>
    <property type="match status" value="1"/>
</dbReference>
<keyword evidence="2 7" id="KW-0963">Cytoplasm</keyword>
<evidence type="ECO:0000256" key="3">
    <source>
        <dbReference type="ARBA" id="ARBA00022737"/>
    </source>
</evidence>
<dbReference type="PROSITE" id="PS51740">
    <property type="entry name" value="SPOVT_ABRB"/>
    <property type="match status" value="2"/>
</dbReference>
<evidence type="ECO:0000256" key="5">
    <source>
        <dbReference type="ARBA" id="ARBA00023125"/>
    </source>
</evidence>
<proteinExistence type="inferred from homology"/>
<feature type="domain" description="SpoVT-AbrB" evidence="9">
    <location>
        <begin position="13"/>
        <end position="57"/>
    </location>
</feature>
<evidence type="ECO:0000256" key="8">
    <source>
        <dbReference type="SAM" id="MobiDB-lite"/>
    </source>
</evidence>
<comment type="similarity">
    <text evidence="7">Belongs to the MraZ family.</text>
</comment>
<feature type="compositionally biased region" description="Basic and acidic residues" evidence="8">
    <location>
        <begin position="10"/>
        <end position="22"/>
    </location>
</feature>
<keyword evidence="5 7" id="KW-0238">DNA-binding</keyword>
<comment type="subunit">
    <text evidence="7">Forms oligomers.</text>
</comment>
<comment type="caution">
    <text evidence="10">The sequence shown here is derived from an EMBL/GenBank/DDBJ whole genome shotgun (WGS) entry which is preliminary data.</text>
</comment>
<keyword evidence="6 7" id="KW-0804">Transcription</keyword>
<dbReference type="SUPFAM" id="SSF89447">
    <property type="entry name" value="AbrB/MazE/MraZ-like"/>
    <property type="match status" value="1"/>
</dbReference>
<dbReference type="InterPro" id="IPR020603">
    <property type="entry name" value="MraZ_dom"/>
</dbReference>
<evidence type="ECO:0000256" key="1">
    <source>
        <dbReference type="ARBA" id="ARBA00013860"/>
    </source>
</evidence>
<dbReference type="AlphaFoldDB" id="A0A2T8HYA2"/>
<dbReference type="InterPro" id="IPR035642">
    <property type="entry name" value="MraZ_N"/>
</dbReference>
<name>A0A2T8HYA2_9RHOB</name>
<dbReference type="GO" id="GO:0005737">
    <property type="term" value="C:cytoplasm"/>
    <property type="evidence" value="ECO:0007669"/>
    <property type="project" value="UniProtKB-UniRule"/>
</dbReference>
<comment type="subcellular location">
    <subcellularLocation>
        <location evidence="7">Cytoplasm</location>
        <location evidence="7">Nucleoid</location>
    </subcellularLocation>
</comment>
<dbReference type="PANTHER" id="PTHR34701">
    <property type="entry name" value="TRANSCRIPTIONAL REGULATOR MRAZ"/>
    <property type="match status" value="1"/>
</dbReference>
<dbReference type="HAMAP" id="MF_01008">
    <property type="entry name" value="MraZ"/>
    <property type="match status" value="1"/>
</dbReference>
<dbReference type="InterPro" id="IPR035644">
    <property type="entry name" value="MraZ_C"/>
</dbReference>
<dbReference type="Proteomes" id="UP000245911">
    <property type="component" value="Unassembled WGS sequence"/>
</dbReference>
<feature type="region of interest" description="Disordered" evidence="8">
    <location>
        <begin position="1"/>
        <end position="22"/>
    </location>
</feature>
<evidence type="ECO:0000313" key="10">
    <source>
        <dbReference type="EMBL" id="PVH30420.1"/>
    </source>
</evidence>
<dbReference type="Pfam" id="PF02381">
    <property type="entry name" value="MraZ"/>
    <property type="match status" value="1"/>
</dbReference>
<dbReference type="EMBL" id="QDKM01000001">
    <property type="protein sequence ID" value="PVH30420.1"/>
    <property type="molecule type" value="Genomic_DNA"/>
</dbReference>
<reference evidence="10 11" key="1">
    <citation type="submission" date="2018-04" db="EMBL/GenBank/DDBJ databases">
        <title>Pararhodobacter oceanense sp. nov., isolated from marine intertidal sediment.</title>
        <authorList>
            <person name="Wang X.-L."/>
            <person name="Du Z.-J."/>
        </authorList>
    </citation>
    <scope>NUCLEOTIDE SEQUENCE [LARGE SCALE GENOMIC DNA]</scope>
    <source>
        <strain evidence="10 11">AM505</strain>
    </source>
</reference>